<evidence type="ECO:0000256" key="2">
    <source>
        <dbReference type="ARBA" id="ARBA00022490"/>
    </source>
</evidence>
<feature type="region of interest" description="Disordered" evidence="6">
    <location>
        <begin position="1"/>
        <end position="36"/>
    </location>
</feature>
<evidence type="ECO:0000256" key="5">
    <source>
        <dbReference type="PROSITE-ProRule" id="PRU00221"/>
    </source>
</evidence>
<name>A0ABM1T3A2_LIMPO</name>
<dbReference type="PROSITE" id="PS50082">
    <property type="entry name" value="WD_REPEATS_2"/>
    <property type="match status" value="1"/>
</dbReference>
<dbReference type="GeneID" id="106466613"/>
<dbReference type="InterPro" id="IPR036322">
    <property type="entry name" value="WD40_repeat_dom_sf"/>
</dbReference>
<evidence type="ECO:0000256" key="6">
    <source>
        <dbReference type="SAM" id="MobiDB-lite"/>
    </source>
</evidence>
<dbReference type="RefSeq" id="XP_022250356.1">
    <property type="nucleotide sequence ID" value="XM_022394648.1"/>
</dbReference>
<evidence type="ECO:0000313" key="10">
    <source>
        <dbReference type="RefSeq" id="XP_022250358.1"/>
    </source>
</evidence>
<reference evidence="8 9" key="1">
    <citation type="submission" date="2025-05" db="UniProtKB">
        <authorList>
            <consortium name="RefSeq"/>
        </authorList>
    </citation>
    <scope>IDENTIFICATION</scope>
    <source>
        <tissue evidence="8 9">Muscle</tissue>
    </source>
</reference>
<evidence type="ECO:0000313" key="9">
    <source>
        <dbReference type="RefSeq" id="XP_022250357.1"/>
    </source>
</evidence>
<evidence type="ECO:0000313" key="8">
    <source>
        <dbReference type="RefSeq" id="XP_022250356.1"/>
    </source>
</evidence>
<dbReference type="RefSeq" id="XP_022250358.1">
    <property type="nucleotide sequence ID" value="XM_022394650.1"/>
</dbReference>
<keyword evidence="3 5" id="KW-0853">WD repeat</keyword>
<comment type="subcellular location">
    <subcellularLocation>
        <location evidence="1">Cytoplasm</location>
    </subcellularLocation>
</comment>
<organism evidence="7 10">
    <name type="scientific">Limulus polyphemus</name>
    <name type="common">Atlantic horseshoe crab</name>
    <dbReference type="NCBI Taxonomy" id="6850"/>
    <lineage>
        <taxon>Eukaryota</taxon>
        <taxon>Metazoa</taxon>
        <taxon>Ecdysozoa</taxon>
        <taxon>Arthropoda</taxon>
        <taxon>Chelicerata</taxon>
        <taxon>Merostomata</taxon>
        <taxon>Xiphosura</taxon>
        <taxon>Limulidae</taxon>
        <taxon>Limulus</taxon>
    </lineage>
</organism>
<evidence type="ECO:0000256" key="3">
    <source>
        <dbReference type="ARBA" id="ARBA00022574"/>
    </source>
</evidence>
<accession>A0ABM1T3A2</accession>
<keyword evidence="7" id="KW-1185">Reference proteome</keyword>
<evidence type="ECO:0000313" key="7">
    <source>
        <dbReference type="Proteomes" id="UP000694941"/>
    </source>
</evidence>
<dbReference type="InterPro" id="IPR001680">
    <property type="entry name" value="WD40_rpt"/>
</dbReference>
<evidence type="ECO:0000256" key="4">
    <source>
        <dbReference type="ARBA" id="ARBA00022737"/>
    </source>
</evidence>
<evidence type="ECO:0000256" key="1">
    <source>
        <dbReference type="ARBA" id="ARBA00004496"/>
    </source>
</evidence>
<keyword evidence="2" id="KW-0963">Cytoplasm</keyword>
<dbReference type="Proteomes" id="UP000694941">
    <property type="component" value="Unplaced"/>
</dbReference>
<dbReference type="PANTHER" id="PTHR12442">
    <property type="entry name" value="DYNEIN INTERMEDIATE CHAIN"/>
    <property type="match status" value="1"/>
</dbReference>
<proteinExistence type="predicted"/>
<dbReference type="PANTHER" id="PTHR12442:SF5">
    <property type="entry name" value="DYNEIN AXONEMAL INTERMEDIATE CHAIN 3"/>
    <property type="match status" value="1"/>
</dbReference>
<dbReference type="RefSeq" id="XP_022250357.1">
    <property type="nucleotide sequence ID" value="XM_022394649.1"/>
</dbReference>
<sequence>MAPGSKGKNSKKKPRLTSNSKTEEKPSDQVSRQQGSNASVHIIPLGIKPMVLTSQTQNLFSCVVGTDVSENQRKIFLQKSYVIEDMKKRAAVSDFHPAKQEILNYPEHEILLVYDPEFRYGEQFYMCLTPESKELILKELDVLSIKKTEFTIQEDTISPEPELLSDYSPPVSKPWVSLGSEKEIEEERVMNSRPLITIVTKRLKKSKTPITLADNCDNKDCYAECNSYQQEAEFIKDLQIDIGTEAKVYVEDRSSQATVHHTKRKGVQYQPQYFKESLIEDILTSAGMKEFCENVFPLFEEALLQNEVADVFVNDWLTLGYDDIGLSSTQENHMKEFQSFTDLKFSKKKKVTCISWHPKMNGIVAVSIAENYSLDERINNMSHLTLQPSLILVWSFMDPINPQLLLEAPEDINTFAFNPTTPELVVGGTVNGQLVLWDVTLCADSLQQPKAHVQTEKSNKTFMELQEDKSIITPIVRHCALSNIDQHHKSAVSFLTWLPSFIEVGKQGLVYESCGTSCHQLFTCGSDGALMIWDITSDQKTAVDKTRETNVYSSLDLVWKPLHKVYLHGLDKRRKLHFVSVSVKCCFTSGKRFEANEDNSTKVENLITSEVLLGTEEGSVLDADWRFTKDETGKISTFPTTPFASVHDGPVVSVQQSAFLSDIFLTVGGWTLAIWKDKHKKSNIL</sequence>
<protein>
    <submittedName>
        <fullName evidence="8 9">WD repeat-containing protein 63-like isoform X1</fullName>
    </submittedName>
</protein>
<feature type="repeat" description="WD" evidence="5">
    <location>
        <begin position="521"/>
        <end position="543"/>
    </location>
</feature>
<dbReference type="InterPro" id="IPR015943">
    <property type="entry name" value="WD40/YVTN_repeat-like_dom_sf"/>
</dbReference>
<dbReference type="SMART" id="SM00320">
    <property type="entry name" value="WD40"/>
    <property type="match status" value="3"/>
</dbReference>
<keyword evidence="4" id="KW-0677">Repeat</keyword>
<dbReference type="InterPro" id="IPR050687">
    <property type="entry name" value="Dynein_IC"/>
</dbReference>
<dbReference type="SUPFAM" id="SSF50978">
    <property type="entry name" value="WD40 repeat-like"/>
    <property type="match status" value="1"/>
</dbReference>
<dbReference type="Gene3D" id="2.130.10.10">
    <property type="entry name" value="YVTN repeat-like/Quinoprotein amine dehydrogenase"/>
    <property type="match status" value="1"/>
</dbReference>
<gene>
    <name evidence="8 9 10" type="primary">LOC106466613</name>
</gene>